<dbReference type="EMBL" id="FNXY01000006">
    <property type="protein sequence ID" value="SEJ31951.1"/>
    <property type="molecule type" value="Genomic_DNA"/>
</dbReference>
<name>A0A1H6XSC7_9BACT</name>
<dbReference type="Pfam" id="PF24722">
    <property type="entry name" value="DUF7674"/>
    <property type="match status" value="1"/>
</dbReference>
<proteinExistence type="predicted"/>
<gene>
    <name evidence="2" type="ORF">SAMN04487995_4175</name>
</gene>
<evidence type="ECO:0000259" key="1">
    <source>
        <dbReference type="Pfam" id="PF24722"/>
    </source>
</evidence>
<accession>A0A1H6XSC7</accession>
<sequence>MITQFQIIGLLKHELPKMNGKAYFSEIPRAFSSIHASIYCLSDFTRKNLESKHFKTARKCFALAEKIYLDGDIMVQLLIERVFIDSLILEKTIKGKNHLETLIPPVLQKIYLTHQEQISPSHT</sequence>
<dbReference type="RefSeq" id="WP_090338164.1">
    <property type="nucleotide sequence ID" value="NZ_FNXY01000006.1"/>
</dbReference>
<evidence type="ECO:0000313" key="3">
    <source>
        <dbReference type="Proteomes" id="UP000199532"/>
    </source>
</evidence>
<dbReference type="OrthoDB" id="707611at2"/>
<feature type="domain" description="DUF7674" evidence="1">
    <location>
        <begin position="10"/>
        <end position="116"/>
    </location>
</feature>
<organism evidence="2 3">
    <name type="scientific">Dyadobacter koreensis</name>
    <dbReference type="NCBI Taxonomy" id="408657"/>
    <lineage>
        <taxon>Bacteria</taxon>
        <taxon>Pseudomonadati</taxon>
        <taxon>Bacteroidota</taxon>
        <taxon>Cytophagia</taxon>
        <taxon>Cytophagales</taxon>
        <taxon>Spirosomataceae</taxon>
        <taxon>Dyadobacter</taxon>
    </lineage>
</organism>
<dbReference type="AlphaFoldDB" id="A0A1H6XSC7"/>
<protein>
    <recommendedName>
        <fullName evidence="1">DUF7674 domain-containing protein</fullName>
    </recommendedName>
</protein>
<dbReference type="Proteomes" id="UP000199532">
    <property type="component" value="Unassembled WGS sequence"/>
</dbReference>
<reference evidence="2 3" key="1">
    <citation type="submission" date="2016-10" db="EMBL/GenBank/DDBJ databases">
        <authorList>
            <person name="de Groot N.N."/>
        </authorList>
    </citation>
    <scope>NUCLEOTIDE SEQUENCE [LARGE SCALE GENOMIC DNA]</scope>
    <source>
        <strain evidence="2 3">DSM 19938</strain>
    </source>
</reference>
<evidence type="ECO:0000313" key="2">
    <source>
        <dbReference type="EMBL" id="SEJ31951.1"/>
    </source>
</evidence>
<dbReference type="InterPro" id="IPR056091">
    <property type="entry name" value="DUF7674"/>
</dbReference>
<keyword evidence="3" id="KW-1185">Reference proteome</keyword>